<dbReference type="SUPFAM" id="SSF52540">
    <property type="entry name" value="P-loop containing nucleoside triphosphate hydrolases"/>
    <property type="match status" value="1"/>
</dbReference>
<dbReference type="GO" id="GO:0003677">
    <property type="term" value="F:DNA binding"/>
    <property type="evidence" value="ECO:0007669"/>
    <property type="project" value="UniProtKB-KW"/>
</dbReference>
<dbReference type="RefSeq" id="WP_050783084.1">
    <property type="nucleotide sequence ID" value="NZ_PUFN01000023.1"/>
</dbReference>
<keyword evidence="4 11" id="KW-0347">Helicase</keyword>
<comment type="catalytic activity">
    <reaction evidence="10">
        <text>ATP + H2O = ADP + phosphate + H(+)</text>
        <dbReference type="Rhea" id="RHEA:13065"/>
        <dbReference type="ChEBI" id="CHEBI:15377"/>
        <dbReference type="ChEBI" id="CHEBI:15378"/>
        <dbReference type="ChEBI" id="CHEBI:30616"/>
        <dbReference type="ChEBI" id="CHEBI:43474"/>
        <dbReference type="ChEBI" id="CHEBI:456216"/>
        <dbReference type="EC" id="5.6.2.4"/>
    </reaction>
</comment>
<dbReference type="PANTHER" id="PTHR11070:SF2">
    <property type="entry name" value="ATP-DEPENDENT DNA HELICASE SRS2"/>
    <property type="match status" value="1"/>
</dbReference>
<keyword evidence="7" id="KW-0413">Isomerase</keyword>
<evidence type="ECO:0000313" key="13">
    <source>
        <dbReference type="EMBL" id="TDG70934.1"/>
    </source>
</evidence>
<evidence type="ECO:0000256" key="9">
    <source>
        <dbReference type="ARBA" id="ARBA00034808"/>
    </source>
</evidence>
<evidence type="ECO:0000256" key="4">
    <source>
        <dbReference type="ARBA" id="ARBA00022806"/>
    </source>
</evidence>
<gene>
    <name evidence="13" type="ORF">C5L30_000711</name>
</gene>
<keyword evidence="2 11" id="KW-0547">Nucleotide-binding</keyword>
<dbReference type="GO" id="GO:0005524">
    <property type="term" value="F:ATP binding"/>
    <property type="evidence" value="ECO:0007669"/>
    <property type="project" value="UniProtKB-UniRule"/>
</dbReference>
<dbReference type="AlphaFoldDB" id="A0A4R5NCS4"/>
<comment type="caution">
    <text evidence="13">The sequence shown here is derived from an EMBL/GenBank/DDBJ whole genome shotgun (WGS) entry which is preliminary data.</text>
</comment>
<dbReference type="Proteomes" id="UP000295257">
    <property type="component" value="Unassembled WGS sequence"/>
</dbReference>
<dbReference type="EC" id="5.6.2.4" evidence="9"/>
<dbReference type="EMBL" id="PUFN01000023">
    <property type="protein sequence ID" value="TDG70934.1"/>
    <property type="molecule type" value="Genomic_DNA"/>
</dbReference>
<protein>
    <recommendedName>
        <fullName evidence="9">DNA 3'-5' helicase</fullName>
        <ecNumber evidence="9">5.6.2.4</ecNumber>
    </recommendedName>
</protein>
<evidence type="ECO:0000313" key="14">
    <source>
        <dbReference type="Proteomes" id="UP000295257"/>
    </source>
</evidence>
<dbReference type="CDD" id="cd17932">
    <property type="entry name" value="DEXQc_UvrD"/>
    <property type="match status" value="1"/>
</dbReference>
<dbReference type="InterPro" id="IPR013986">
    <property type="entry name" value="DExx_box_DNA_helicase_dom_sf"/>
</dbReference>
<evidence type="ECO:0000256" key="11">
    <source>
        <dbReference type="PROSITE-ProRule" id="PRU00560"/>
    </source>
</evidence>
<dbReference type="STRING" id="1612.ABB44_00455"/>
<name>A0A4R5NCS4_9LACO</name>
<dbReference type="InterPro" id="IPR027417">
    <property type="entry name" value="P-loop_NTPase"/>
</dbReference>
<dbReference type="GO" id="GO:0016887">
    <property type="term" value="F:ATP hydrolysis activity"/>
    <property type="evidence" value="ECO:0007669"/>
    <property type="project" value="RHEA"/>
</dbReference>
<evidence type="ECO:0000256" key="7">
    <source>
        <dbReference type="ARBA" id="ARBA00023235"/>
    </source>
</evidence>
<evidence type="ECO:0000256" key="2">
    <source>
        <dbReference type="ARBA" id="ARBA00022741"/>
    </source>
</evidence>
<evidence type="ECO:0000256" key="8">
    <source>
        <dbReference type="ARBA" id="ARBA00034617"/>
    </source>
</evidence>
<feature type="domain" description="UvrD-like helicase ATP-binding" evidence="12">
    <location>
        <begin position="25"/>
        <end position="334"/>
    </location>
</feature>
<dbReference type="InterPro" id="IPR000212">
    <property type="entry name" value="DNA_helicase_UvrD/REP"/>
</dbReference>
<evidence type="ECO:0000259" key="12">
    <source>
        <dbReference type="PROSITE" id="PS51198"/>
    </source>
</evidence>
<keyword evidence="5 11" id="KW-0067">ATP-binding</keyword>
<dbReference type="Gene3D" id="3.40.50.300">
    <property type="entry name" value="P-loop containing nucleotide triphosphate hydrolases"/>
    <property type="match status" value="3"/>
</dbReference>
<dbReference type="PROSITE" id="PS51198">
    <property type="entry name" value="UVRD_HELICASE_ATP_BIND"/>
    <property type="match status" value="1"/>
</dbReference>
<dbReference type="PANTHER" id="PTHR11070">
    <property type="entry name" value="UVRD / RECB / PCRA DNA HELICASE FAMILY MEMBER"/>
    <property type="match status" value="1"/>
</dbReference>
<dbReference type="GO" id="GO:0043138">
    <property type="term" value="F:3'-5' DNA helicase activity"/>
    <property type="evidence" value="ECO:0007669"/>
    <property type="project" value="UniProtKB-EC"/>
</dbReference>
<dbReference type="OrthoDB" id="9810135at2"/>
<comment type="similarity">
    <text evidence="1">Belongs to the helicase family. UvrD subfamily.</text>
</comment>
<sequence length="783" mass="91559">MGDKDIQDLSTKEIIDLMESGLNMKFSNEQIAILENDFTKPLLVNACAGAGKTTIFILMALIAIAKGNADPDEILGITFSHKSRVDMGDRYNKFVNELSETGLELADGHPNFTTFHALFYQLLRQNQEYQQARVLTSYRLFTRDLGDTIKHPSTMITKSEMLEQMFNLNEYLINQDLTSDGILPREADVSLTAAIEKMAGFSRQSHDENFYSDYVDVMAKYRELKRQNGYIDFNDMKMLLLKSMEDPNYLQFYQRIMSRYKIAVIDEFQDIDNLQWKIISKLLSPETMEHLIVIGDDDQSIYAFRGSNPKFILNYKKLLPNAQKKNLSTNYRTGEKILQKVIPLIKENHVRLDKDLLSGKTGVGNFVLYSSKKSGFSRKSKMLKHLVKQINDPDIDNEDIAILVRYNSSRMLLADWLANKEIYADINNASAILQNNLIYRIITELMKALWKDEYKYFSEQSNRIGFSKYKNHTQKVEARADDKFRKLSKYLLAAESYNAEFNTPLKRTDEKVQIYFNSIKRFKKRMEQADNQESQEKIAKALIKDLLQAAIKLTDKYFDYMIQKKFMAKSEVNEIKNYLEEELETYSNIDDFFFDEEQKKSILSSQVERNKQEHHIQFLSLHQAKGLEFKYVYLYGLTNKEVEKPGLSINEWFPPNMTFEQFTKKWSLVYNKSYEYLGTALGATRIDDYQDFWKNNAFNPINLKATLNKKKETIMFHNFYQEVKNYSEFIEEERRLLYVGVTRAQEELCMRIAPDSNPLLFELNLPKKKKKVNGVKNENTSHN</sequence>
<dbReference type="Gene3D" id="1.10.486.10">
    <property type="entry name" value="PCRA, domain 4"/>
    <property type="match status" value="1"/>
</dbReference>
<dbReference type="Pfam" id="PF00580">
    <property type="entry name" value="UvrD-helicase"/>
    <property type="match status" value="1"/>
</dbReference>
<dbReference type="Gene3D" id="1.10.10.160">
    <property type="match status" value="1"/>
</dbReference>
<evidence type="ECO:0000256" key="10">
    <source>
        <dbReference type="ARBA" id="ARBA00048988"/>
    </source>
</evidence>
<reference evidence="13 14" key="1">
    <citation type="journal article" date="2019" name="Appl. Microbiol. Biotechnol.">
        <title>Uncovering carbohydrate metabolism through a genotype-phenotype association study of 56 lactic acid bacteria genomes.</title>
        <authorList>
            <person name="Buron-Moles G."/>
            <person name="Chailyan A."/>
            <person name="Dolejs I."/>
            <person name="Forster J."/>
            <person name="Miks M.H."/>
        </authorList>
    </citation>
    <scope>NUCLEOTIDE SEQUENCE [LARGE SCALE GENOMIC DNA]</scope>
    <source>
        <strain evidence="13 14">ATCC 29644</strain>
    </source>
</reference>
<dbReference type="InterPro" id="IPR014016">
    <property type="entry name" value="UvrD-like_ATP-bd"/>
</dbReference>
<keyword evidence="3 11" id="KW-0378">Hydrolase</keyword>
<evidence type="ECO:0000256" key="3">
    <source>
        <dbReference type="ARBA" id="ARBA00022801"/>
    </source>
</evidence>
<dbReference type="InterPro" id="IPR014017">
    <property type="entry name" value="DNA_helicase_UvrD-like_C"/>
</dbReference>
<accession>A0A4R5NCS4</accession>
<evidence type="ECO:0000256" key="1">
    <source>
        <dbReference type="ARBA" id="ARBA00009922"/>
    </source>
</evidence>
<keyword evidence="14" id="KW-1185">Reference proteome</keyword>
<evidence type="ECO:0000256" key="5">
    <source>
        <dbReference type="ARBA" id="ARBA00022840"/>
    </source>
</evidence>
<feature type="binding site" evidence="11">
    <location>
        <begin position="46"/>
        <end position="53"/>
    </location>
    <ligand>
        <name>ATP</name>
        <dbReference type="ChEBI" id="CHEBI:30616"/>
    </ligand>
</feature>
<dbReference type="GO" id="GO:0000725">
    <property type="term" value="P:recombinational repair"/>
    <property type="evidence" value="ECO:0007669"/>
    <property type="project" value="TreeGrafter"/>
</dbReference>
<keyword evidence="6" id="KW-0238">DNA-binding</keyword>
<evidence type="ECO:0000256" key="6">
    <source>
        <dbReference type="ARBA" id="ARBA00023125"/>
    </source>
</evidence>
<dbReference type="Pfam" id="PF13361">
    <property type="entry name" value="UvrD_C"/>
    <property type="match status" value="1"/>
</dbReference>
<comment type="catalytic activity">
    <reaction evidence="8">
        <text>Couples ATP hydrolysis with the unwinding of duplex DNA by translocating in the 3'-5' direction.</text>
        <dbReference type="EC" id="5.6.2.4"/>
    </reaction>
</comment>
<organism evidence="13 14">
    <name type="scientific">Companilactobacillus farciminis</name>
    <dbReference type="NCBI Taxonomy" id="1612"/>
    <lineage>
        <taxon>Bacteria</taxon>
        <taxon>Bacillati</taxon>
        <taxon>Bacillota</taxon>
        <taxon>Bacilli</taxon>
        <taxon>Lactobacillales</taxon>
        <taxon>Lactobacillaceae</taxon>
        <taxon>Companilactobacillus</taxon>
    </lineage>
</organism>
<proteinExistence type="inferred from homology"/>